<dbReference type="Proteomes" id="UP000636479">
    <property type="component" value="Unassembled WGS sequence"/>
</dbReference>
<comment type="caution">
    <text evidence="2">The sequence shown here is derived from an EMBL/GenBank/DDBJ whole genome shotgun (WGS) entry which is preliminary data.</text>
</comment>
<accession>A0A8H6VWJ4</accession>
<protein>
    <submittedName>
        <fullName evidence="2">Uncharacterized protein</fullName>
    </submittedName>
</protein>
<name>A0A8H6VWJ4_9AGAR</name>
<evidence type="ECO:0000313" key="2">
    <source>
        <dbReference type="EMBL" id="KAF7292773.1"/>
    </source>
</evidence>
<gene>
    <name evidence="2" type="ORF">MIND_01175900</name>
</gene>
<dbReference type="OrthoDB" id="2570975at2759"/>
<evidence type="ECO:0000256" key="1">
    <source>
        <dbReference type="SAM" id="MobiDB-lite"/>
    </source>
</evidence>
<evidence type="ECO:0000313" key="3">
    <source>
        <dbReference type="Proteomes" id="UP000636479"/>
    </source>
</evidence>
<organism evidence="2 3">
    <name type="scientific">Mycena indigotica</name>
    <dbReference type="NCBI Taxonomy" id="2126181"/>
    <lineage>
        <taxon>Eukaryota</taxon>
        <taxon>Fungi</taxon>
        <taxon>Dikarya</taxon>
        <taxon>Basidiomycota</taxon>
        <taxon>Agaricomycotina</taxon>
        <taxon>Agaricomycetes</taxon>
        <taxon>Agaricomycetidae</taxon>
        <taxon>Agaricales</taxon>
        <taxon>Marasmiineae</taxon>
        <taxon>Mycenaceae</taxon>
        <taxon>Mycena</taxon>
    </lineage>
</organism>
<sequence length="275" mass="29771">MQTANQITTSRSAASRRRRAIPSKKTECTRLCTGQKLRRIPLATKTDGNGATPLPSKLRLPRTLPRPVLGEVDLTSSHNHLAHVPPEYVREKLLGSLPSMRASLAAVKCTLNSTRLAKAAQILANDIVSAYPPTHMLAIHGTASSSSNTQAVSLFPVHDIVFAAHCATFPVLPSSQPTTTDSTISVPIVPMRIPSPETFSALHGYLYTQQPSFLRSALKTPLEAEGDFLRLAAHAHKIKGLWANACLLGVVDDRVFEVVEEAWTRVLDAMQTASS</sequence>
<dbReference type="GeneID" id="59350791"/>
<keyword evidence="3" id="KW-1185">Reference proteome</keyword>
<proteinExistence type="predicted"/>
<dbReference type="EMBL" id="JACAZF010000011">
    <property type="protein sequence ID" value="KAF7292773.1"/>
    <property type="molecule type" value="Genomic_DNA"/>
</dbReference>
<dbReference type="AlphaFoldDB" id="A0A8H6VWJ4"/>
<dbReference type="RefSeq" id="XP_037215201.1">
    <property type="nucleotide sequence ID" value="XM_037368275.1"/>
</dbReference>
<reference evidence="2" key="1">
    <citation type="submission" date="2020-05" db="EMBL/GenBank/DDBJ databases">
        <title>Mycena genomes resolve the evolution of fungal bioluminescence.</title>
        <authorList>
            <person name="Tsai I.J."/>
        </authorList>
    </citation>
    <scope>NUCLEOTIDE SEQUENCE</scope>
    <source>
        <strain evidence="2">171206Taipei</strain>
    </source>
</reference>
<feature type="region of interest" description="Disordered" evidence="1">
    <location>
        <begin position="1"/>
        <end position="22"/>
    </location>
</feature>